<evidence type="ECO:0000313" key="2">
    <source>
        <dbReference type="Ensembl" id="ENSGAGP00000016057.1"/>
    </source>
</evidence>
<evidence type="ECO:0000313" key="3">
    <source>
        <dbReference type="Proteomes" id="UP000291020"/>
    </source>
</evidence>
<evidence type="ECO:0008006" key="4">
    <source>
        <dbReference type="Google" id="ProtNLM"/>
    </source>
</evidence>
<evidence type="ECO:0000256" key="1">
    <source>
        <dbReference type="SAM" id="Phobius"/>
    </source>
</evidence>
<name>A0A452HM43_9SAUR</name>
<keyword evidence="1" id="KW-0472">Membrane</keyword>
<reference evidence="2" key="3">
    <citation type="submission" date="2025-09" db="UniProtKB">
        <authorList>
            <consortium name="Ensembl"/>
        </authorList>
    </citation>
    <scope>IDENTIFICATION</scope>
</reference>
<reference evidence="2" key="2">
    <citation type="submission" date="2025-08" db="UniProtKB">
        <authorList>
            <consortium name="Ensembl"/>
        </authorList>
    </citation>
    <scope>IDENTIFICATION</scope>
</reference>
<proteinExistence type="predicted"/>
<feature type="transmembrane region" description="Helical" evidence="1">
    <location>
        <begin position="40"/>
        <end position="60"/>
    </location>
</feature>
<dbReference type="Gene3D" id="1.20.1070.10">
    <property type="entry name" value="Rhodopsin 7-helix transmembrane proteins"/>
    <property type="match status" value="1"/>
</dbReference>
<dbReference type="Ensembl" id="ENSGAGT00000018341.1">
    <property type="protein sequence ID" value="ENSGAGP00000016057.1"/>
    <property type="gene ID" value="ENSGAGG00000012067.1"/>
</dbReference>
<dbReference type="Proteomes" id="UP000291020">
    <property type="component" value="Unassembled WGS sequence"/>
</dbReference>
<keyword evidence="1" id="KW-1133">Transmembrane helix</keyword>
<sequence>LESLPLLPTKADSLRVLHYNYTGKFILREKPTDLIDLTNVAFLIICTFIALDNWIVLLALSKNNRFHNHVLFISSLTRCDLLTGLVYKQMTKPAKD</sequence>
<organism evidence="2 3">
    <name type="scientific">Gopherus agassizii</name>
    <name type="common">Agassiz's desert tortoise</name>
    <dbReference type="NCBI Taxonomy" id="38772"/>
    <lineage>
        <taxon>Eukaryota</taxon>
        <taxon>Metazoa</taxon>
        <taxon>Chordata</taxon>
        <taxon>Craniata</taxon>
        <taxon>Vertebrata</taxon>
        <taxon>Euteleostomi</taxon>
        <taxon>Archelosauria</taxon>
        <taxon>Testudinata</taxon>
        <taxon>Testudines</taxon>
        <taxon>Cryptodira</taxon>
        <taxon>Durocryptodira</taxon>
        <taxon>Testudinoidea</taxon>
        <taxon>Testudinidae</taxon>
        <taxon>Gopherus</taxon>
    </lineage>
</organism>
<accession>A0A452HM43</accession>
<reference evidence="3" key="1">
    <citation type="journal article" date="2017" name="PLoS ONE">
        <title>The Agassiz's desert tortoise genome provides a resource for the conservation of a threatened species.</title>
        <authorList>
            <person name="Tollis M."/>
            <person name="DeNardo D.F."/>
            <person name="Cornelius J.A."/>
            <person name="Dolby G.A."/>
            <person name="Edwards T."/>
            <person name="Henen B.T."/>
            <person name="Karl A.E."/>
            <person name="Murphy R.W."/>
            <person name="Kusumi K."/>
        </authorList>
    </citation>
    <scope>NUCLEOTIDE SEQUENCE [LARGE SCALE GENOMIC DNA]</scope>
</reference>
<keyword evidence="1" id="KW-0812">Transmembrane</keyword>
<keyword evidence="3" id="KW-1185">Reference proteome</keyword>
<dbReference type="AlphaFoldDB" id="A0A452HM43"/>
<protein>
    <recommendedName>
        <fullName evidence="4">G-protein coupled receptors family 1 profile domain-containing protein</fullName>
    </recommendedName>
</protein>
<dbReference type="STRING" id="38772.ENSGAGP00000016057"/>